<dbReference type="CDD" id="cd00833">
    <property type="entry name" value="PKS"/>
    <property type="match status" value="1"/>
</dbReference>
<evidence type="ECO:0000256" key="4">
    <source>
        <dbReference type="PROSITE-ProRule" id="PRU01363"/>
    </source>
</evidence>
<dbReference type="Pfam" id="PF00550">
    <property type="entry name" value="PP-binding"/>
    <property type="match status" value="3"/>
</dbReference>
<dbReference type="Gene3D" id="3.30.70.250">
    <property type="entry name" value="Malonyl-CoA ACP transacylase, ACP-binding"/>
    <property type="match status" value="1"/>
</dbReference>
<dbReference type="GO" id="GO:0004315">
    <property type="term" value="F:3-oxoacyl-[acyl-carrier-protein] synthase activity"/>
    <property type="evidence" value="ECO:0007669"/>
    <property type="project" value="InterPro"/>
</dbReference>
<keyword evidence="1" id="KW-0596">Phosphopantetheine</keyword>
<sequence length="2178" mass="228830">MNDHQRHEDDRFAARRLADNPIAIVGLSGLFPMARNFRDFWQNVVDAADCTSEVPATRWNLDDYYDPDPAAPDKTYCRRGGFVPEVPFSTTEFGLPPNQLEVTTVVQLLSLLVARDVLADAGAVGAPWYRPERTGVVLGVAGPTTLSHPLAARLSTPVLKEVVRSCGLTQADAEQIAEKYAAAFAPWEENSFPGLLGNVIAGRIANRLDLGGMNCTVDAACASSLSAVHLAIGELVSGRSDLMITGGCDTENSVFGYLCFSKVGALSKSGQIRPLDDTADGTLVGEGIGMLALKRLADAERDGDRVYAVIRGMGSSSDGRFKSIYAPRAEGQEAALRRAYEDALCSPASIGLFEAHATGTRVGDQTELTALRAVLRAETDETGYAAIGSVKSQIGHTKGAAGAASLMKLALSLHHKVLPPTINVTKPNRALDEASPFYVNTKTRPWIRDPRRPARRAAASAMGFGGTNFHAVLEEASADRTGIRTLHRTARVQLWHAADPAALADLLRSGAAPNGDAGVPADHARIGFVSRSDEEAASLRELAVAELASAGAEFAHPKGIFYRRSAMPDLKIGALFAGQGSQYVDMGLTAVLNNPVVAAAFDEANAVFPDLANVVFPPPVFDPEARTGQEETLRRTDHAQPAIAALSAGQYRFLAERGLECAGVMGHSFGELTALWAAGSLADEDFFSLAKARGDAMAGETGDLDADPGTMAAVQASRERVAELLTGHPDVGICNHNAPEQVVVGGGTAAVAAFVSACRDAGLSVRELPVAGAFHTRYVAHAVEPFREVVGRTFVGEPQLPVYANSADGEYGASVEHNREVLTGQLLETVEFVRGLQAMRADGCTVFVEFGPKGVLTQLVQRTLGEEVVAIPTDQGPTGDSDVALKKAALRLAVLGAPIHDVNRADAEPFNEVPAEGMVVQLTGRDFVPESRRALYEGLIGEPTMLEAVAEAAEAAKHVAAAGPVSSALARVPEPPAPVAAPEPPAPAVPVAAGPSLDEVAHQHLALHERYTEAQLEVTGDLVSVLREAQQAGTVSDRLVATVSAIKDQSLAIGRSHTRVNEILASLTDLEHADVAPAPQQSVASRMPVAPPAAPVSTVVATNGHRPELAASDRPELPAAAPDVESVLVEVVAEKTGYPVEMLDVSMDLEADLGVDSTKRVQILGTLGERVEGIPPVGPEQVAELRTLGDIISFLGGGVQPVTAAPDVESVLVEVVAEKTGYPVEMLDVSMDLEADLGVDSIKRVQILGTLGERVEGIPPVGPEQVAELRTLGDIISFLAGGTAPAPARGAAPDVESVLVEVVAEKTGYPVEMLDVSMDLEADLGVDSIKRVQILGTLGERVDGIPPVGPEQVAELRTLGDIITFLGGKTADTAPEPAVEDGADPVLLRIEPVPLPDIDRLKEAFREGPTALVVGHGDTTAEILAAGLRLHGWTVHTVTVSDGTGNGLSTWDGTEIEQALAPHATTHLDLCLTVLPADRGAGARRLADTILIAKLVRERLEATAAEGTRAAFVTVTRIDGALGHGGERPAEASIVGGVGGLVKTLALEAPTVFCRALDLAPELSDDVLAETLVAELADAALDTREVAISADRRRWTVRPRPVEPTAAGASTLTTEDVLVVTGGARGVTAHCVRELATQSGCEFVLLGRTALADEPTWAAGVADDDLKAAAIAALRDAGEKPTPQHLTRLVRDLQAQREIRATLDALGERGHYVPVDITDADATSAPLAPYRERVTGLVHGAGALADGLLQTKTAQDIRTVLATKVDGLANVAAALEGADLRHVILFGSIAGVLGNPGQADYATANEALNRVAASWKRESPTRHITALNWGAWDGGMVTPELREMFRSRGVPLLATDAGARAFAAQFAPPRTEDISMLIGPPVPLAPPARTGASMAFTASRDLAALASDAVLLDHQVGEHPVFPAAAGLGWMINALERANPGLRVVECTGFEVLKGIVYDGGHDRDHRLEAMAGQWTGDRLTVKAMIRSDEPGKAIPPAHFSGTFVLAAQVPPAPVLPVPALGSGPEDGLEVYQSAHLFHGPLLQGVRRILTREERRLAVECRLSDTPLGQGNFAGALHNPVLADVVLQAGSLLGVWFLDSGCLPLEIGRIEYFASLPGDAPFVVVVDDLRDAGSQVTVTATACAPDGRVLQRYTDLSVIATPEMTAKFAQAVRLRSAR</sequence>
<dbReference type="RefSeq" id="WP_208637570.1">
    <property type="nucleotide sequence ID" value="NZ_PJMY01000003.1"/>
</dbReference>
<gene>
    <name evidence="8" type="ORF">ATK30_8594</name>
</gene>
<dbReference type="InterPro" id="IPR009081">
    <property type="entry name" value="PP-bd_ACP"/>
</dbReference>
<dbReference type="Pfam" id="PF08659">
    <property type="entry name" value="KR"/>
    <property type="match status" value="1"/>
</dbReference>
<dbReference type="SUPFAM" id="SSF52151">
    <property type="entry name" value="FabD/lysophospholipase-like"/>
    <property type="match status" value="1"/>
</dbReference>
<dbReference type="Proteomes" id="UP000233750">
    <property type="component" value="Unassembled WGS sequence"/>
</dbReference>
<dbReference type="SUPFAM" id="SSF55048">
    <property type="entry name" value="Probable ACP-binding domain of malonyl-CoA ACP transacylase"/>
    <property type="match status" value="1"/>
</dbReference>
<dbReference type="PROSITE" id="PS00606">
    <property type="entry name" value="KS3_1"/>
    <property type="match status" value="1"/>
</dbReference>
<feature type="active site" description="Proton acceptor; for dehydratase activity" evidence="4">
    <location>
        <position position="1914"/>
    </location>
</feature>
<dbReference type="Pfam" id="PF00698">
    <property type="entry name" value="Acyl_transf_1"/>
    <property type="match status" value="1"/>
</dbReference>
<dbReference type="InterPro" id="IPR020841">
    <property type="entry name" value="PKS_Beta-ketoAc_synthase_dom"/>
</dbReference>
<keyword evidence="9" id="KW-1185">Reference proteome</keyword>
<dbReference type="PANTHER" id="PTHR43074">
    <property type="entry name" value="OMEGA-3 POLYUNSATURATED FATTY ACID SYNTHASE PFAB-RELATED"/>
    <property type="match status" value="1"/>
</dbReference>
<dbReference type="InterPro" id="IPR052568">
    <property type="entry name" value="PKS-FAS_Synthase"/>
</dbReference>
<feature type="domain" description="Carrier" evidence="5">
    <location>
        <begin position="1119"/>
        <end position="1199"/>
    </location>
</feature>
<dbReference type="SUPFAM" id="SSF53901">
    <property type="entry name" value="Thiolase-like"/>
    <property type="match status" value="1"/>
</dbReference>
<feature type="domain" description="Carrier" evidence="5">
    <location>
        <begin position="1203"/>
        <end position="1283"/>
    </location>
</feature>
<feature type="region of interest" description="C-terminal hotdog fold" evidence="4">
    <location>
        <begin position="2023"/>
        <end position="2167"/>
    </location>
</feature>
<dbReference type="NCBIfam" id="TIGR02813">
    <property type="entry name" value="omega_3_PfaA"/>
    <property type="match status" value="1"/>
</dbReference>
<feature type="active site" description="Proton donor; for dehydratase activity" evidence="4">
    <location>
        <position position="2084"/>
    </location>
</feature>
<dbReference type="InterPro" id="IPR018201">
    <property type="entry name" value="Ketoacyl_synth_AS"/>
</dbReference>
<dbReference type="GO" id="GO:0006633">
    <property type="term" value="P:fatty acid biosynthetic process"/>
    <property type="evidence" value="ECO:0007669"/>
    <property type="project" value="InterPro"/>
</dbReference>
<organism evidence="8 9">
    <name type="scientific">Amycolatopsis echigonensis</name>
    <dbReference type="NCBI Taxonomy" id="2576905"/>
    <lineage>
        <taxon>Bacteria</taxon>
        <taxon>Bacillati</taxon>
        <taxon>Actinomycetota</taxon>
        <taxon>Actinomycetes</taxon>
        <taxon>Pseudonocardiales</taxon>
        <taxon>Pseudonocardiaceae</taxon>
        <taxon>Amycolatopsis</taxon>
    </lineage>
</organism>
<dbReference type="InterPro" id="IPR013968">
    <property type="entry name" value="PKS_KR"/>
</dbReference>
<evidence type="ECO:0000259" key="7">
    <source>
        <dbReference type="PROSITE" id="PS52019"/>
    </source>
</evidence>
<reference evidence="8 9" key="1">
    <citation type="submission" date="2017-12" db="EMBL/GenBank/DDBJ databases">
        <title>Sequencing the genomes of 1000 Actinobacteria strains.</title>
        <authorList>
            <person name="Klenk H.-P."/>
        </authorList>
    </citation>
    <scope>NUCLEOTIDE SEQUENCE [LARGE SCALE GENOMIC DNA]</scope>
    <source>
        <strain evidence="8 9">DSM 45165</strain>
    </source>
</reference>
<keyword evidence="3" id="KW-0808">Transferase</keyword>
<dbReference type="Gene3D" id="3.40.50.720">
    <property type="entry name" value="NAD(P)-binding Rossmann-like Domain"/>
    <property type="match status" value="1"/>
</dbReference>
<dbReference type="PANTHER" id="PTHR43074:SF1">
    <property type="entry name" value="BETA-KETOACYL SYNTHASE FAMILY PROTEIN-RELATED"/>
    <property type="match status" value="1"/>
</dbReference>
<evidence type="ECO:0000313" key="9">
    <source>
        <dbReference type="Proteomes" id="UP000233750"/>
    </source>
</evidence>
<dbReference type="EMBL" id="PJMY01000003">
    <property type="protein sequence ID" value="PKV97607.1"/>
    <property type="molecule type" value="Genomic_DNA"/>
</dbReference>
<name>A0A2N3WUQ8_9PSEU</name>
<evidence type="ECO:0000259" key="5">
    <source>
        <dbReference type="PROSITE" id="PS50075"/>
    </source>
</evidence>
<evidence type="ECO:0000256" key="2">
    <source>
        <dbReference type="ARBA" id="ARBA00022553"/>
    </source>
</evidence>
<dbReference type="SMART" id="SM00822">
    <property type="entry name" value="PKS_KR"/>
    <property type="match status" value="1"/>
</dbReference>
<feature type="region of interest" description="N-terminal hotdog fold" evidence="4">
    <location>
        <begin position="1875"/>
        <end position="2011"/>
    </location>
</feature>
<dbReference type="InterPro" id="IPR042104">
    <property type="entry name" value="PKS_dehydratase_sf"/>
</dbReference>
<dbReference type="InterPro" id="IPR014043">
    <property type="entry name" value="Acyl_transferase_dom"/>
</dbReference>
<feature type="domain" description="Carrier" evidence="5">
    <location>
        <begin position="1290"/>
        <end position="1370"/>
    </location>
</feature>
<dbReference type="PROSITE" id="PS52004">
    <property type="entry name" value="KS3_2"/>
    <property type="match status" value="1"/>
</dbReference>
<dbReference type="InterPro" id="IPR016039">
    <property type="entry name" value="Thiolase-like"/>
</dbReference>
<evidence type="ECO:0000259" key="6">
    <source>
        <dbReference type="PROSITE" id="PS52004"/>
    </source>
</evidence>
<dbReference type="InterPro" id="IPR004432">
    <property type="entry name" value="Omega_3_polyunsat_FA_synth"/>
</dbReference>
<evidence type="ECO:0000256" key="1">
    <source>
        <dbReference type="ARBA" id="ARBA00022450"/>
    </source>
</evidence>
<dbReference type="InterPro" id="IPR036736">
    <property type="entry name" value="ACP-like_sf"/>
</dbReference>
<dbReference type="InterPro" id="IPR049900">
    <property type="entry name" value="PKS_mFAS_DH"/>
</dbReference>
<dbReference type="Gene3D" id="3.40.366.10">
    <property type="entry name" value="Malonyl-Coenzyme A Acyl Carrier Protein, domain 2"/>
    <property type="match status" value="1"/>
</dbReference>
<dbReference type="Gene3D" id="3.10.129.110">
    <property type="entry name" value="Polyketide synthase dehydratase"/>
    <property type="match status" value="1"/>
</dbReference>
<dbReference type="SUPFAM" id="SSF47336">
    <property type="entry name" value="ACP-like"/>
    <property type="match status" value="3"/>
</dbReference>
<dbReference type="InterPro" id="IPR001227">
    <property type="entry name" value="Ac_transferase_dom_sf"/>
</dbReference>
<protein>
    <submittedName>
        <fullName evidence="8">Polyketide-type polyunsaturated fatty acid synthase PfaA</fullName>
    </submittedName>
</protein>
<dbReference type="InterPro" id="IPR016036">
    <property type="entry name" value="Malonyl_transacylase_ACP-bd"/>
</dbReference>
<dbReference type="Pfam" id="PF00109">
    <property type="entry name" value="ketoacyl-synt"/>
    <property type="match status" value="1"/>
</dbReference>
<dbReference type="InterPro" id="IPR014030">
    <property type="entry name" value="Ketoacyl_synth_N"/>
</dbReference>
<dbReference type="InterPro" id="IPR014031">
    <property type="entry name" value="Ketoacyl_synth_C"/>
</dbReference>
<feature type="domain" description="PKS/mFAS DH" evidence="7">
    <location>
        <begin position="1875"/>
        <end position="2167"/>
    </location>
</feature>
<proteinExistence type="predicted"/>
<keyword evidence="2" id="KW-0597">Phosphoprotein</keyword>
<evidence type="ECO:0000313" key="8">
    <source>
        <dbReference type="EMBL" id="PKV97607.1"/>
    </source>
</evidence>
<dbReference type="InterPro" id="IPR057326">
    <property type="entry name" value="KR_dom"/>
</dbReference>
<feature type="domain" description="Ketosynthase family 3 (KS3)" evidence="6">
    <location>
        <begin position="19"/>
        <end position="475"/>
    </location>
</feature>
<dbReference type="InterPro" id="IPR036291">
    <property type="entry name" value="NAD(P)-bd_dom_sf"/>
</dbReference>
<evidence type="ECO:0000256" key="3">
    <source>
        <dbReference type="ARBA" id="ARBA00022679"/>
    </source>
</evidence>
<dbReference type="Gene3D" id="1.10.1200.10">
    <property type="entry name" value="ACP-like"/>
    <property type="match status" value="3"/>
</dbReference>
<dbReference type="SMART" id="SM00825">
    <property type="entry name" value="PKS_KS"/>
    <property type="match status" value="1"/>
</dbReference>
<comment type="caution">
    <text evidence="8">The sequence shown here is derived from an EMBL/GenBank/DDBJ whole genome shotgun (WGS) entry which is preliminary data.</text>
</comment>
<dbReference type="PROSITE" id="PS50075">
    <property type="entry name" value="CARRIER"/>
    <property type="match status" value="3"/>
</dbReference>
<dbReference type="Gene3D" id="3.40.47.10">
    <property type="match status" value="1"/>
</dbReference>
<accession>A0A2N3WUQ8</accession>
<dbReference type="InterPro" id="IPR016035">
    <property type="entry name" value="Acyl_Trfase/lysoPLipase"/>
</dbReference>
<dbReference type="SUPFAM" id="SSF51735">
    <property type="entry name" value="NAD(P)-binding Rossmann-fold domains"/>
    <property type="match status" value="2"/>
</dbReference>
<dbReference type="SMART" id="SM00827">
    <property type="entry name" value="PKS_AT"/>
    <property type="match status" value="1"/>
</dbReference>
<dbReference type="Pfam" id="PF02801">
    <property type="entry name" value="Ketoacyl-synt_C"/>
    <property type="match status" value="1"/>
</dbReference>
<dbReference type="CDD" id="cd08953">
    <property type="entry name" value="KR_2_SDR_x"/>
    <property type="match status" value="1"/>
</dbReference>
<dbReference type="PROSITE" id="PS52019">
    <property type="entry name" value="PKS_MFAS_DH"/>
    <property type="match status" value="1"/>
</dbReference>